<dbReference type="InterPro" id="IPR000601">
    <property type="entry name" value="PKD_dom"/>
</dbReference>
<evidence type="ECO:0000256" key="4">
    <source>
        <dbReference type="SAM" id="SignalP"/>
    </source>
</evidence>
<dbReference type="Pfam" id="PF13472">
    <property type="entry name" value="Lipase_GDSL_2"/>
    <property type="match status" value="1"/>
</dbReference>
<accession>D7BM53</accession>
<dbReference type="eggNOG" id="COG3291">
    <property type="taxonomic scope" value="Bacteria"/>
</dbReference>
<dbReference type="Proteomes" id="UP000000376">
    <property type="component" value="Chromosome"/>
</dbReference>
<feature type="transmembrane region" description="Helical" evidence="3">
    <location>
        <begin position="746"/>
        <end position="767"/>
    </location>
</feature>
<dbReference type="PROSITE" id="PS50093">
    <property type="entry name" value="PKD"/>
    <property type="match status" value="1"/>
</dbReference>
<dbReference type="SMART" id="SM00089">
    <property type="entry name" value="PKD"/>
    <property type="match status" value="1"/>
</dbReference>
<dbReference type="InterPro" id="IPR035986">
    <property type="entry name" value="PKD_dom_sf"/>
</dbReference>
<dbReference type="GO" id="GO:0019433">
    <property type="term" value="P:triglyceride catabolic process"/>
    <property type="evidence" value="ECO:0007669"/>
    <property type="project" value="TreeGrafter"/>
</dbReference>
<dbReference type="Gene3D" id="2.60.40.10">
    <property type="entry name" value="Immunoglobulins"/>
    <property type="match status" value="1"/>
</dbReference>
<sequence length="793" mass="86049">MQSLRKTCATATAALLLSLSLATPALATEPTPPANQEKYVTLSLIGDSYTAGNGAGLYYGPKESYRSMRNWGHVYADKLNKQGVHTTVHNLAHSGVTTDMVLKDQISKVPTDTDIVLFTVGGNDIKFADIVTGCFGDPLFLGSYAKCTKAMDFANENLDATFKRVKSILTDLSKRLTPNAQIVLVGYPLLSTPLEHIWSKNGFWSFSSGEKFDAAKAVRDFGVKAAEKQAELIDSWNSDPALQHVTFVPTHAKFAEHEPDPRLLHKNPRRWLNELFETEGKQNDKGEIESTTALKDYVHFYHPNITGHEEIGKLVYEKIGVPSSARDKESYARPIDLTFVVESSDDTKAKLPEIKKQMRRIAQQTFDAAKENGNENPQKNTRFSLVTYSNAQPPARVDAPTSLEGEVAPATEPAEADDKKAVSEKAEAEPQPEAVAKKKHKEKQDEPTVTFGELKDILSQVSALDTTAAPLSDFFAATEKAVKNTGWRQEARKIVVVISDAETTQSEADVAKKVEELLLKAFAANTAELNLIDLDKDRTETMASLFTRTGGRIQLLGDLRPLILEAPTAKLGMLSIQKVGTSIEFNADGSLSPNSDIVRYEWDFNGDGQTDESTTEPKVTHTYSAEYSGQVSVKVVDQDDQFAIASINIAITRDGDSIAEPHDNCPTVPNEDQLDTDKDGIGDACDPTPLGDAPKAMTEPETSKLFAENGTGETTTRNVTQTQQDPTPVTQPAASSQMLSQTGATILGWIIGALILVALGGAGMAFARRQSAKAAAKMQADAAQTRAGDAPQA</sequence>
<evidence type="ECO:0000313" key="8">
    <source>
        <dbReference type="Proteomes" id="UP000000376"/>
    </source>
</evidence>
<feature type="signal peptide" evidence="4">
    <location>
        <begin position="1"/>
        <end position="27"/>
    </location>
</feature>
<evidence type="ECO:0000256" key="3">
    <source>
        <dbReference type="SAM" id="Phobius"/>
    </source>
</evidence>
<dbReference type="InterPro" id="IPR037460">
    <property type="entry name" value="SEST-like"/>
</dbReference>
<evidence type="ECO:0000259" key="5">
    <source>
        <dbReference type="PROSITE" id="PS50093"/>
    </source>
</evidence>
<keyword evidence="1" id="KW-1015">Disulfide bond</keyword>
<dbReference type="OrthoDB" id="5503950at2"/>
<dbReference type="CDD" id="cd01823">
    <property type="entry name" value="SEST_like"/>
    <property type="match status" value="1"/>
</dbReference>
<feature type="domain" description="PKD" evidence="5">
    <location>
        <begin position="566"/>
        <end position="658"/>
    </location>
</feature>
<keyword evidence="4" id="KW-0732">Signal</keyword>
<evidence type="ECO:0000259" key="6">
    <source>
        <dbReference type="PROSITE" id="PS50234"/>
    </source>
</evidence>
<dbReference type="EMBL" id="CP002045">
    <property type="protein sequence ID" value="ADH92002.1"/>
    <property type="molecule type" value="Genomic_DNA"/>
</dbReference>
<dbReference type="InterPro" id="IPR013830">
    <property type="entry name" value="SGNH_hydro"/>
</dbReference>
<dbReference type="InterPro" id="IPR013783">
    <property type="entry name" value="Ig-like_fold"/>
</dbReference>
<keyword evidence="3" id="KW-0812">Transmembrane</keyword>
<dbReference type="RefSeq" id="WP_013169500.1">
    <property type="nucleotide sequence ID" value="NC_014218.1"/>
</dbReference>
<keyword evidence="3" id="KW-0472">Membrane</keyword>
<feature type="region of interest" description="Disordered" evidence="2">
    <location>
        <begin position="389"/>
        <end position="446"/>
    </location>
</feature>
<keyword evidence="8" id="KW-1185">Reference proteome</keyword>
<dbReference type="InterPro" id="IPR022409">
    <property type="entry name" value="PKD/Chitinase_dom"/>
</dbReference>
<dbReference type="SUPFAM" id="SSF52266">
    <property type="entry name" value="SGNH hydrolase"/>
    <property type="match status" value="1"/>
</dbReference>
<gene>
    <name evidence="7" type="ordered locus">Arch_0244</name>
</gene>
<evidence type="ECO:0000256" key="1">
    <source>
        <dbReference type="PIRSR" id="PIRSR637460-2"/>
    </source>
</evidence>
<proteinExistence type="predicted"/>
<dbReference type="eggNOG" id="COG2755">
    <property type="taxonomic scope" value="Bacteria"/>
</dbReference>
<evidence type="ECO:0000313" key="7">
    <source>
        <dbReference type="EMBL" id="ADH92002.1"/>
    </source>
</evidence>
<dbReference type="CDD" id="cd00146">
    <property type="entry name" value="PKD"/>
    <property type="match status" value="1"/>
</dbReference>
<dbReference type="SUPFAM" id="SSF49299">
    <property type="entry name" value="PKD domain"/>
    <property type="match status" value="1"/>
</dbReference>
<dbReference type="GO" id="GO:0005975">
    <property type="term" value="P:carbohydrate metabolic process"/>
    <property type="evidence" value="ECO:0007669"/>
    <property type="project" value="UniProtKB-ARBA"/>
</dbReference>
<feature type="chain" id="PRO_5003093342" evidence="4">
    <location>
        <begin position="28"/>
        <end position="793"/>
    </location>
</feature>
<feature type="region of interest" description="Disordered" evidence="2">
    <location>
        <begin position="658"/>
        <end position="736"/>
    </location>
</feature>
<reference evidence="7 8" key="1">
    <citation type="journal article" date="2010" name="Stand. Genomic Sci.">
        <title>Complete genome sequence of Arcanobacterium haemolyticum type strain (11018).</title>
        <authorList>
            <person name="Yasawong M."/>
            <person name="Teshima H."/>
            <person name="Lapidus A."/>
            <person name="Nolan M."/>
            <person name="Lucas S."/>
            <person name="Glavina Del Rio T."/>
            <person name="Tice H."/>
            <person name="Cheng J."/>
            <person name="Bruce D."/>
            <person name="Detter C."/>
            <person name="Tapia R."/>
            <person name="Han C."/>
            <person name="Goodwin L."/>
            <person name="Pitluck S."/>
            <person name="Liolios K."/>
            <person name="Ivanova N."/>
            <person name="Mavromatis K."/>
            <person name="Mikhailova N."/>
            <person name="Pati A."/>
            <person name="Chen A."/>
            <person name="Palaniappan K."/>
            <person name="Land M."/>
            <person name="Hauser L."/>
            <person name="Chang Y."/>
            <person name="Jeffries C."/>
            <person name="Rohde M."/>
            <person name="Sikorski J."/>
            <person name="Pukall R."/>
            <person name="Goker M."/>
            <person name="Woyke T."/>
            <person name="Bristow J."/>
            <person name="Eisen J."/>
            <person name="Markowitz V."/>
            <person name="Hugenholtz P."/>
            <person name="Kyrpides N."/>
            <person name="Klenk H."/>
        </authorList>
    </citation>
    <scope>NUCLEOTIDE SEQUENCE [LARGE SCALE GENOMIC DNA]</scope>
    <source>
        <strain evidence="8">ATCC 9345 / DSM 20595 / CCUG 17215 / LMG 16163 / NBRC 15585 / NCTC 8452 / 11018</strain>
    </source>
</reference>
<feature type="compositionally biased region" description="Low complexity" evidence="2">
    <location>
        <begin position="719"/>
        <end position="732"/>
    </location>
</feature>
<dbReference type="InterPro" id="IPR036465">
    <property type="entry name" value="vWFA_dom_sf"/>
</dbReference>
<dbReference type="Gene3D" id="3.40.50.410">
    <property type="entry name" value="von Willebrand factor, type A domain"/>
    <property type="match status" value="1"/>
</dbReference>
<organism evidence="7 8">
    <name type="scientific">Arcanobacterium haemolyticum (strain ATCC 9345 / DSM 20595 / CCM 5947 / CCUG 17215 / LMG 16163 / NBRC 15585 / NCTC 8452 / 11018)</name>
    <dbReference type="NCBI Taxonomy" id="644284"/>
    <lineage>
        <taxon>Bacteria</taxon>
        <taxon>Bacillati</taxon>
        <taxon>Actinomycetota</taxon>
        <taxon>Actinomycetes</taxon>
        <taxon>Actinomycetales</taxon>
        <taxon>Actinomycetaceae</taxon>
        <taxon>Arcanobacterium</taxon>
    </lineage>
</organism>
<dbReference type="PANTHER" id="PTHR37981:SF1">
    <property type="entry name" value="SGNH HYDROLASE-TYPE ESTERASE DOMAIN-CONTAINING PROTEIN"/>
    <property type="match status" value="1"/>
</dbReference>
<dbReference type="STRING" id="644284.Arch_0244"/>
<dbReference type="KEGG" id="ahe:Arch_0244"/>
<dbReference type="InterPro" id="IPR036514">
    <property type="entry name" value="SGNH_hydro_sf"/>
</dbReference>
<dbReference type="Pfam" id="PF18911">
    <property type="entry name" value="PKD_4"/>
    <property type="match status" value="1"/>
</dbReference>
<protein>
    <submittedName>
        <fullName evidence="7">PKD domain containing protein</fullName>
    </submittedName>
</protein>
<dbReference type="PANTHER" id="PTHR37981">
    <property type="entry name" value="LIPASE 2"/>
    <property type="match status" value="1"/>
</dbReference>
<feature type="disulfide bond" evidence="1">
    <location>
        <begin position="134"/>
        <end position="147"/>
    </location>
</feature>
<dbReference type="HOGENOM" id="CLU_354008_0_0_11"/>
<feature type="compositionally biased region" description="Basic and acidic residues" evidence="2">
    <location>
        <begin position="416"/>
        <end position="428"/>
    </location>
</feature>
<feature type="domain" description="VWFA" evidence="6">
    <location>
        <begin position="336"/>
        <end position="571"/>
    </location>
</feature>
<keyword evidence="3" id="KW-1133">Transmembrane helix</keyword>
<dbReference type="GO" id="GO:0004806">
    <property type="term" value="F:triacylglycerol lipase activity"/>
    <property type="evidence" value="ECO:0007669"/>
    <property type="project" value="TreeGrafter"/>
</dbReference>
<name>D7BM53_ARCHD</name>
<dbReference type="PROSITE" id="PS50234">
    <property type="entry name" value="VWFA"/>
    <property type="match status" value="1"/>
</dbReference>
<evidence type="ECO:0000256" key="2">
    <source>
        <dbReference type="SAM" id="MobiDB-lite"/>
    </source>
</evidence>
<dbReference type="SUPFAM" id="SSF53300">
    <property type="entry name" value="vWA-like"/>
    <property type="match status" value="1"/>
</dbReference>
<dbReference type="InterPro" id="IPR002035">
    <property type="entry name" value="VWF_A"/>
</dbReference>
<dbReference type="AlphaFoldDB" id="D7BM53"/>
<dbReference type="Gene3D" id="3.40.50.1110">
    <property type="entry name" value="SGNH hydrolase"/>
    <property type="match status" value="1"/>
</dbReference>